<comment type="caution">
    <text evidence="4">The sequence shown here is derived from an EMBL/GenBank/DDBJ whole genome shotgun (WGS) entry which is preliminary data.</text>
</comment>
<gene>
    <name evidence="4" type="ORF">CVT25_015100</name>
</gene>
<dbReference type="Pfam" id="PF20153">
    <property type="entry name" value="DUF6535"/>
    <property type="match status" value="1"/>
</dbReference>
<dbReference type="EMBL" id="NHYD01002803">
    <property type="protein sequence ID" value="PPQ84820.1"/>
    <property type="molecule type" value="Genomic_DNA"/>
</dbReference>
<evidence type="ECO:0000313" key="5">
    <source>
        <dbReference type="Proteomes" id="UP000283269"/>
    </source>
</evidence>
<organism evidence="4 5">
    <name type="scientific">Psilocybe cyanescens</name>
    <dbReference type="NCBI Taxonomy" id="93625"/>
    <lineage>
        <taxon>Eukaryota</taxon>
        <taxon>Fungi</taxon>
        <taxon>Dikarya</taxon>
        <taxon>Basidiomycota</taxon>
        <taxon>Agaricomycotina</taxon>
        <taxon>Agaricomycetes</taxon>
        <taxon>Agaricomycetidae</taxon>
        <taxon>Agaricales</taxon>
        <taxon>Agaricineae</taxon>
        <taxon>Strophariaceae</taxon>
        <taxon>Psilocybe</taxon>
    </lineage>
</organism>
<dbReference type="AlphaFoldDB" id="A0A409X227"/>
<dbReference type="InParanoid" id="A0A409X227"/>
<reference evidence="4 5" key="1">
    <citation type="journal article" date="2018" name="Evol. Lett.">
        <title>Horizontal gene cluster transfer increased hallucinogenic mushroom diversity.</title>
        <authorList>
            <person name="Reynolds H.T."/>
            <person name="Vijayakumar V."/>
            <person name="Gluck-Thaler E."/>
            <person name="Korotkin H.B."/>
            <person name="Matheny P.B."/>
            <person name="Slot J.C."/>
        </authorList>
    </citation>
    <scope>NUCLEOTIDE SEQUENCE [LARGE SCALE GENOMIC DNA]</scope>
    <source>
        <strain evidence="4 5">2631</strain>
    </source>
</reference>
<feature type="compositionally biased region" description="Polar residues" evidence="1">
    <location>
        <begin position="774"/>
        <end position="788"/>
    </location>
</feature>
<feature type="transmembrane region" description="Helical" evidence="2">
    <location>
        <begin position="222"/>
        <end position="255"/>
    </location>
</feature>
<name>A0A409X227_PSICY</name>
<proteinExistence type="predicted"/>
<keyword evidence="5" id="KW-1185">Reference proteome</keyword>
<evidence type="ECO:0000259" key="3">
    <source>
        <dbReference type="Pfam" id="PF20153"/>
    </source>
</evidence>
<feature type="transmembrane region" description="Helical" evidence="2">
    <location>
        <begin position="135"/>
        <end position="158"/>
    </location>
</feature>
<feature type="transmembrane region" description="Helical" evidence="2">
    <location>
        <begin position="186"/>
        <end position="210"/>
    </location>
</feature>
<accession>A0A409X227</accession>
<feature type="domain" description="DUF6535" evidence="3">
    <location>
        <begin position="37"/>
        <end position="214"/>
    </location>
</feature>
<protein>
    <recommendedName>
        <fullName evidence="3">DUF6535 domain-containing protein</fullName>
    </recommendedName>
</protein>
<evidence type="ECO:0000313" key="4">
    <source>
        <dbReference type="EMBL" id="PPQ84820.1"/>
    </source>
</evidence>
<dbReference type="Proteomes" id="UP000283269">
    <property type="component" value="Unassembled WGS sequence"/>
</dbReference>
<dbReference type="STRING" id="93625.A0A409X227"/>
<sequence>MARHVAQSDQAPAEDDGAWELKDDFKHAPKQPAGDPWKVLLDPLVEEEKNRCDTWNNEIQNLLIFAGLFSGLVTAFISQSYKMLQPDPNADIVRLLAIIAEGLNNSSNTLARVTSITNQPFSSFSPSSAAVRVNICWFISLILSLTVILSGIIVMQWLREHQAFTGQSSRDKIAILNMRIEALDKWHVHGIITTFPLFLAIALVLFFAGMIEFLHILGNRTVLVAVAAVITVTSVLLSLATILPALQCILLYIWILPQKPPSPCPYKSPQSGLFHAVCYYTSGFLTRRSKRFLIIGRWLRSLSKLNTENQHALSYLSNTWSKKTWAEIDLCWLSVRQACVCSEMDGYHKFLSQNGLPPLLDISKTFRDVFDGLRVAPDILAAAYHCFHELSTPFTPSNHPQRRVVERNKLDSTFQLVVRRNQFLQSLMHPQGANAVNPQHLTKINFGEIKLRMEFHNFISILHHQNMFMFTDRLSNYFYAKDFYHHRIELGLRLANAFYSRWYHIEHEHQKSFPPYLKGSLFDQHRFRILKNDISIPIFQQYSHVLKTFFQGAADSYYTVSSNCLLAHRDTAEFLEKAAWDTFRIMTTLNLSKYSDNDRAKAIKIFQNIMAQISSSLSTSQSTRHRQPVNPVYLLYLTAIYVRRLNALLLQRGPCMDEAAVAALEATMSVMLVYKNNTSESKDASNRRKINGRDRFGSVQRFSGEWWSFLEGKHDTNCKDSEASPFMRIWWEKWRPESVAPVTPTTPTVATTPMNHPPSPISRYFPRSPAVRPSISTATQGSLPSYSENYEKGPRTDSSIAASSSTVISIDTRTLEKVHSHSLEAFSSPDPTCLTASPEQQTSASRIDFFQSLNATVNTMEQGKPPNKRPPVSSLSLLKEDKIEIVEIAPPSAETMNPVLASVNSVKYPDSIYNPGSLSDNPYPSGNQGLTAF</sequence>
<keyword evidence="2" id="KW-0472">Membrane</keyword>
<feature type="region of interest" description="Disordered" evidence="1">
    <location>
        <begin position="766"/>
        <end position="798"/>
    </location>
</feature>
<keyword evidence="2" id="KW-0812">Transmembrane</keyword>
<evidence type="ECO:0000256" key="2">
    <source>
        <dbReference type="SAM" id="Phobius"/>
    </source>
</evidence>
<evidence type="ECO:0000256" key="1">
    <source>
        <dbReference type="SAM" id="MobiDB-lite"/>
    </source>
</evidence>
<dbReference type="OrthoDB" id="3219854at2759"/>
<dbReference type="InterPro" id="IPR045338">
    <property type="entry name" value="DUF6535"/>
</dbReference>
<keyword evidence="2" id="KW-1133">Transmembrane helix</keyword>